<gene>
    <name evidence="4" type="ORF">GCM10010358_31970</name>
</gene>
<protein>
    <recommendedName>
        <fullName evidence="3">Peptidase S11 D-alanyl-D-alanine carboxypeptidase A N-terminal domain-containing protein</fullName>
    </recommendedName>
</protein>
<dbReference type="Pfam" id="PF00768">
    <property type="entry name" value="Peptidase_S11"/>
    <property type="match status" value="1"/>
</dbReference>
<dbReference type="InterPro" id="IPR012338">
    <property type="entry name" value="Beta-lactam/transpept-like"/>
</dbReference>
<name>A0A918KTD2_9ACTN</name>
<evidence type="ECO:0000256" key="1">
    <source>
        <dbReference type="SAM" id="MobiDB-lite"/>
    </source>
</evidence>
<keyword evidence="2" id="KW-0812">Transmembrane</keyword>
<feature type="compositionally biased region" description="Pro residues" evidence="1">
    <location>
        <begin position="398"/>
        <end position="426"/>
    </location>
</feature>
<feature type="compositionally biased region" description="Low complexity" evidence="1">
    <location>
        <begin position="35"/>
        <end position="46"/>
    </location>
</feature>
<keyword evidence="5" id="KW-1185">Reference proteome</keyword>
<reference evidence="4" key="1">
    <citation type="journal article" date="2014" name="Int. J. Syst. Evol. Microbiol.">
        <title>Complete genome sequence of Corynebacterium casei LMG S-19264T (=DSM 44701T), isolated from a smear-ripened cheese.</title>
        <authorList>
            <consortium name="US DOE Joint Genome Institute (JGI-PGF)"/>
            <person name="Walter F."/>
            <person name="Albersmeier A."/>
            <person name="Kalinowski J."/>
            <person name="Ruckert C."/>
        </authorList>
    </citation>
    <scope>NUCLEOTIDE SEQUENCE</scope>
    <source>
        <strain evidence="4">JCM 4790</strain>
    </source>
</reference>
<dbReference type="PANTHER" id="PTHR21581">
    <property type="entry name" value="D-ALANYL-D-ALANINE CARBOXYPEPTIDASE"/>
    <property type="match status" value="1"/>
</dbReference>
<comment type="caution">
    <text evidence="4">The sequence shown here is derived from an EMBL/GenBank/DDBJ whole genome shotgun (WGS) entry which is preliminary data.</text>
</comment>
<reference evidence="4" key="2">
    <citation type="submission" date="2020-09" db="EMBL/GenBank/DDBJ databases">
        <authorList>
            <person name="Sun Q."/>
            <person name="Ohkuma M."/>
        </authorList>
    </citation>
    <scope>NUCLEOTIDE SEQUENCE</scope>
    <source>
        <strain evidence="4">JCM 4790</strain>
    </source>
</reference>
<dbReference type="PANTHER" id="PTHR21581:SF33">
    <property type="entry name" value="D-ALANYL-D-ALANINE CARBOXYPEPTIDASE DACB"/>
    <property type="match status" value="1"/>
</dbReference>
<evidence type="ECO:0000313" key="5">
    <source>
        <dbReference type="Proteomes" id="UP000619244"/>
    </source>
</evidence>
<evidence type="ECO:0000256" key="2">
    <source>
        <dbReference type="SAM" id="Phobius"/>
    </source>
</evidence>
<keyword evidence="2" id="KW-0472">Membrane</keyword>
<dbReference type="SUPFAM" id="SSF56601">
    <property type="entry name" value="beta-lactamase/transpeptidase-like"/>
    <property type="match status" value="1"/>
</dbReference>
<accession>A0A918KTD2</accession>
<feature type="region of interest" description="Disordered" evidence="1">
    <location>
        <begin position="380"/>
        <end position="453"/>
    </location>
</feature>
<dbReference type="Gene3D" id="3.40.710.10">
    <property type="entry name" value="DD-peptidase/beta-lactamase superfamily"/>
    <property type="match status" value="1"/>
</dbReference>
<feature type="region of interest" description="Disordered" evidence="1">
    <location>
        <begin position="1"/>
        <end position="46"/>
    </location>
</feature>
<dbReference type="InterPro" id="IPR001967">
    <property type="entry name" value="Peptidase_S11_N"/>
</dbReference>
<sequence>MLGGSARPRHTGARGDGSYVDGMTLGSPSGTTAVPRSAASGTAARRTASPAAAARALRVRALAACCALCLAGAPLLGSGPAARAEAVALDAPAANSGDAPADDALRGPGVQVGTRSGAPAPPAAVSALSWLVADARTGDVLAARDAHRELPPASTLKTLFALTLLPAFPAAVRHTVTPRELAGIGPGSSLAGVAAGRTYRVSDLWNGVFLSSGNDAVRVLSAMNGGPAAVSARMQATARALGARDTHVLSPDGYDAPGQVSSAYDLAVFARAGLADPEFARYAATVRARFPGGGRPYEIQNTNRLLTGVGGVAPYPGLVGVKNGYTSHAGHTLVAAARRKGRTLIVTVLNPRKGGGSTVYEEARALLDWGFAAAGHVDPVGSLEPRRGGPPADARVPTPGPLGAPAFPPVAPARPPAPLPSGPPAVPSADAAAGTGDGDGDDDGDSRDRSAVTGTDGVIAGLGLGCLGAGVVALALRARRARSGRD</sequence>
<evidence type="ECO:0000313" key="4">
    <source>
        <dbReference type="EMBL" id="GGX75329.1"/>
    </source>
</evidence>
<organism evidence="4 5">
    <name type="scientific">Streptomyces minutiscleroticus</name>
    <dbReference type="NCBI Taxonomy" id="68238"/>
    <lineage>
        <taxon>Bacteria</taxon>
        <taxon>Bacillati</taxon>
        <taxon>Actinomycetota</taxon>
        <taxon>Actinomycetes</taxon>
        <taxon>Kitasatosporales</taxon>
        <taxon>Streptomycetaceae</taxon>
        <taxon>Streptomyces</taxon>
    </lineage>
</organism>
<feature type="region of interest" description="Disordered" evidence="1">
    <location>
        <begin position="93"/>
        <end position="118"/>
    </location>
</feature>
<dbReference type="GO" id="GO:0006508">
    <property type="term" value="P:proteolysis"/>
    <property type="evidence" value="ECO:0007669"/>
    <property type="project" value="InterPro"/>
</dbReference>
<dbReference type="EMBL" id="BMVU01000013">
    <property type="protein sequence ID" value="GGX75329.1"/>
    <property type="molecule type" value="Genomic_DNA"/>
</dbReference>
<dbReference type="Proteomes" id="UP000619244">
    <property type="component" value="Unassembled WGS sequence"/>
</dbReference>
<feature type="transmembrane region" description="Helical" evidence="2">
    <location>
        <begin position="457"/>
        <end position="476"/>
    </location>
</feature>
<dbReference type="GO" id="GO:0009002">
    <property type="term" value="F:serine-type D-Ala-D-Ala carboxypeptidase activity"/>
    <property type="evidence" value="ECO:0007669"/>
    <property type="project" value="InterPro"/>
</dbReference>
<dbReference type="AlphaFoldDB" id="A0A918KTD2"/>
<evidence type="ECO:0000259" key="3">
    <source>
        <dbReference type="Pfam" id="PF00768"/>
    </source>
</evidence>
<proteinExistence type="predicted"/>
<keyword evidence="2" id="KW-1133">Transmembrane helix</keyword>
<feature type="domain" description="Peptidase S11 D-alanyl-D-alanine carboxypeptidase A N-terminal" evidence="3">
    <location>
        <begin position="121"/>
        <end position="351"/>
    </location>
</feature>